<sequence length="106" mass="12578">MKCRKDCEITKNTSTNQSYKVNHPITYNYPTLAKKTRPAMEISFIVGTWTFKNLRQDLFQCYQQFFPEFTPEILEKTISATSLLYRLILCSEMYDRSCHNTIKGFR</sequence>
<dbReference type="EMBL" id="CVRI01000075">
    <property type="protein sequence ID" value="CRL08445.1"/>
    <property type="molecule type" value="Genomic_DNA"/>
</dbReference>
<dbReference type="AlphaFoldDB" id="A0A1J1J7N5"/>
<evidence type="ECO:0000313" key="1">
    <source>
        <dbReference type="EMBL" id="CRL08445.1"/>
    </source>
</evidence>
<evidence type="ECO:0000313" key="2">
    <source>
        <dbReference type="Proteomes" id="UP000183832"/>
    </source>
</evidence>
<name>A0A1J1J7N5_9DIPT</name>
<reference evidence="1 2" key="1">
    <citation type="submission" date="2015-04" db="EMBL/GenBank/DDBJ databases">
        <authorList>
            <person name="Syromyatnikov M.Y."/>
            <person name="Popov V.N."/>
        </authorList>
    </citation>
    <scope>NUCLEOTIDE SEQUENCE [LARGE SCALE GENOMIC DNA]</scope>
</reference>
<accession>A0A1J1J7N5</accession>
<dbReference type="Proteomes" id="UP000183832">
    <property type="component" value="Unassembled WGS sequence"/>
</dbReference>
<keyword evidence="2" id="KW-1185">Reference proteome</keyword>
<protein>
    <submittedName>
        <fullName evidence="1">CLUMA_CG021432, isoform A</fullName>
    </submittedName>
</protein>
<organism evidence="1 2">
    <name type="scientific">Clunio marinus</name>
    <dbReference type="NCBI Taxonomy" id="568069"/>
    <lineage>
        <taxon>Eukaryota</taxon>
        <taxon>Metazoa</taxon>
        <taxon>Ecdysozoa</taxon>
        <taxon>Arthropoda</taxon>
        <taxon>Hexapoda</taxon>
        <taxon>Insecta</taxon>
        <taxon>Pterygota</taxon>
        <taxon>Neoptera</taxon>
        <taxon>Endopterygota</taxon>
        <taxon>Diptera</taxon>
        <taxon>Nematocera</taxon>
        <taxon>Chironomoidea</taxon>
        <taxon>Chironomidae</taxon>
        <taxon>Clunio</taxon>
    </lineage>
</organism>
<gene>
    <name evidence="1" type="ORF">CLUMA_CG021432</name>
</gene>
<proteinExistence type="predicted"/>